<dbReference type="Proteomes" id="UP000006729">
    <property type="component" value="Chromosome 1"/>
</dbReference>
<sequence>MTDTFLTSRFLYPINPFVCVAASAVIGSFPDLFQDKYNPQDSSWLVLAYKILEHHDDVGKVWWIDDGFRGLLPLPFNSTLSGTASAPPYFNNKNSSEILKLALSLLSCSLIDLTLLVEVTCQLGS</sequence>
<dbReference type="HOGENOM" id="CLU_1996519_0_0_1"/>
<accession>B9N632</accession>
<gene>
    <name evidence="1" type="ORF">POPTR_001G392000</name>
</gene>
<organism evidence="1 2">
    <name type="scientific">Populus trichocarpa</name>
    <name type="common">Western balsam poplar</name>
    <name type="synonym">Populus balsamifera subsp. trichocarpa</name>
    <dbReference type="NCBI Taxonomy" id="3694"/>
    <lineage>
        <taxon>Eukaryota</taxon>
        <taxon>Viridiplantae</taxon>
        <taxon>Streptophyta</taxon>
        <taxon>Embryophyta</taxon>
        <taxon>Tracheophyta</taxon>
        <taxon>Spermatophyta</taxon>
        <taxon>Magnoliopsida</taxon>
        <taxon>eudicotyledons</taxon>
        <taxon>Gunneridae</taxon>
        <taxon>Pentapetalae</taxon>
        <taxon>rosids</taxon>
        <taxon>fabids</taxon>
        <taxon>Malpighiales</taxon>
        <taxon>Salicaceae</taxon>
        <taxon>Saliceae</taxon>
        <taxon>Populus</taxon>
    </lineage>
</organism>
<dbReference type="ExpressionAtlas" id="B9N632">
    <property type="expression patterns" value="differential"/>
</dbReference>
<dbReference type="EMBL" id="CM009290">
    <property type="protein sequence ID" value="PNT59123.1"/>
    <property type="molecule type" value="Genomic_DNA"/>
</dbReference>
<evidence type="ECO:0000313" key="2">
    <source>
        <dbReference type="Proteomes" id="UP000006729"/>
    </source>
</evidence>
<proteinExistence type="predicted"/>
<dbReference type="eggNOG" id="KOG2515">
    <property type="taxonomic scope" value="Eukaryota"/>
</dbReference>
<keyword evidence="2" id="KW-1185">Reference proteome</keyword>
<evidence type="ECO:0000313" key="1">
    <source>
        <dbReference type="EMBL" id="PNT59123.1"/>
    </source>
</evidence>
<reference evidence="1 2" key="1">
    <citation type="journal article" date="2006" name="Science">
        <title>The genome of black cottonwood, Populus trichocarpa (Torr. &amp; Gray).</title>
        <authorList>
            <person name="Tuskan G.A."/>
            <person name="Difazio S."/>
            <person name="Jansson S."/>
            <person name="Bohlmann J."/>
            <person name="Grigoriev I."/>
            <person name="Hellsten U."/>
            <person name="Putnam N."/>
            <person name="Ralph S."/>
            <person name="Rombauts S."/>
            <person name="Salamov A."/>
            <person name="Schein J."/>
            <person name="Sterck L."/>
            <person name="Aerts A."/>
            <person name="Bhalerao R.R."/>
            <person name="Bhalerao R.P."/>
            <person name="Blaudez D."/>
            <person name="Boerjan W."/>
            <person name="Brun A."/>
            <person name="Brunner A."/>
            <person name="Busov V."/>
            <person name="Campbell M."/>
            <person name="Carlson J."/>
            <person name="Chalot M."/>
            <person name="Chapman J."/>
            <person name="Chen G.L."/>
            <person name="Cooper D."/>
            <person name="Coutinho P.M."/>
            <person name="Couturier J."/>
            <person name="Covert S."/>
            <person name="Cronk Q."/>
            <person name="Cunningham R."/>
            <person name="Davis J."/>
            <person name="Degroeve S."/>
            <person name="Dejardin A."/>
            <person name="Depamphilis C."/>
            <person name="Detter J."/>
            <person name="Dirks B."/>
            <person name="Dubchak I."/>
            <person name="Duplessis S."/>
            <person name="Ehlting J."/>
            <person name="Ellis B."/>
            <person name="Gendler K."/>
            <person name="Goodstein D."/>
            <person name="Gribskov M."/>
            <person name="Grimwood J."/>
            <person name="Groover A."/>
            <person name="Gunter L."/>
            <person name="Hamberger B."/>
            <person name="Heinze B."/>
            <person name="Helariutta Y."/>
            <person name="Henrissat B."/>
            <person name="Holligan D."/>
            <person name="Holt R."/>
            <person name="Huang W."/>
            <person name="Islam-Faridi N."/>
            <person name="Jones S."/>
            <person name="Jones-Rhoades M."/>
            <person name="Jorgensen R."/>
            <person name="Joshi C."/>
            <person name="Kangasjarvi J."/>
            <person name="Karlsson J."/>
            <person name="Kelleher C."/>
            <person name="Kirkpatrick R."/>
            <person name="Kirst M."/>
            <person name="Kohler A."/>
            <person name="Kalluri U."/>
            <person name="Larimer F."/>
            <person name="Leebens-Mack J."/>
            <person name="Leple J.C."/>
            <person name="Locascio P."/>
            <person name="Lou Y."/>
            <person name="Lucas S."/>
            <person name="Martin F."/>
            <person name="Montanini B."/>
            <person name="Napoli C."/>
            <person name="Nelson D.R."/>
            <person name="Nelson C."/>
            <person name="Nieminen K."/>
            <person name="Nilsson O."/>
            <person name="Pereda V."/>
            <person name="Peter G."/>
            <person name="Philippe R."/>
            <person name="Pilate G."/>
            <person name="Poliakov A."/>
            <person name="Razumovskaya J."/>
            <person name="Richardson P."/>
            <person name="Rinaldi C."/>
            <person name="Ritland K."/>
            <person name="Rouze P."/>
            <person name="Ryaboy D."/>
            <person name="Schmutz J."/>
            <person name="Schrader J."/>
            <person name="Segerman B."/>
            <person name="Shin H."/>
            <person name="Siddiqui A."/>
            <person name="Sterky F."/>
            <person name="Terry A."/>
            <person name="Tsai C.J."/>
            <person name="Uberbacher E."/>
            <person name="Unneberg P."/>
            <person name="Vahala J."/>
            <person name="Wall K."/>
            <person name="Wessler S."/>
            <person name="Yang G."/>
            <person name="Yin T."/>
            <person name="Douglas C."/>
            <person name="Marra M."/>
            <person name="Sandberg G."/>
            <person name="Van de Peer Y."/>
            <person name="Rokhsar D."/>
        </authorList>
    </citation>
    <scope>NUCLEOTIDE SEQUENCE [LARGE SCALE GENOMIC DNA]</scope>
    <source>
        <strain evidence="2">cv. Nisqually</strain>
    </source>
</reference>
<dbReference type="STRING" id="3694.B9N632"/>
<dbReference type="AlphaFoldDB" id="B9N632"/>
<protein>
    <submittedName>
        <fullName evidence="1">Uncharacterized protein</fullName>
    </submittedName>
</protein>
<name>B9N632_POPTR</name>
<dbReference type="InParanoid" id="B9N632"/>